<reference evidence="2" key="1">
    <citation type="journal article" date="2019" name="Sci. Rep.">
        <title>Draft genome of Tanacetum cinerariifolium, the natural source of mosquito coil.</title>
        <authorList>
            <person name="Yamashiro T."/>
            <person name="Shiraishi A."/>
            <person name="Satake H."/>
            <person name="Nakayama K."/>
        </authorList>
    </citation>
    <scope>NUCLEOTIDE SEQUENCE</scope>
</reference>
<feature type="region of interest" description="Disordered" evidence="1">
    <location>
        <begin position="161"/>
        <end position="182"/>
    </location>
</feature>
<accession>A0A699KHG8</accession>
<name>A0A699KHG8_TANCI</name>
<dbReference type="EMBL" id="BKCJ010517149">
    <property type="protein sequence ID" value="GFA93432.1"/>
    <property type="molecule type" value="Genomic_DNA"/>
</dbReference>
<comment type="caution">
    <text evidence="2">The sequence shown here is derived from an EMBL/GenBank/DDBJ whole genome shotgun (WGS) entry which is preliminary data.</text>
</comment>
<organism evidence="2">
    <name type="scientific">Tanacetum cinerariifolium</name>
    <name type="common">Dalmatian daisy</name>
    <name type="synonym">Chrysanthemum cinerariifolium</name>
    <dbReference type="NCBI Taxonomy" id="118510"/>
    <lineage>
        <taxon>Eukaryota</taxon>
        <taxon>Viridiplantae</taxon>
        <taxon>Streptophyta</taxon>
        <taxon>Embryophyta</taxon>
        <taxon>Tracheophyta</taxon>
        <taxon>Spermatophyta</taxon>
        <taxon>Magnoliopsida</taxon>
        <taxon>eudicotyledons</taxon>
        <taxon>Gunneridae</taxon>
        <taxon>Pentapetalae</taxon>
        <taxon>asterids</taxon>
        <taxon>campanulids</taxon>
        <taxon>Asterales</taxon>
        <taxon>Asteraceae</taxon>
        <taxon>Asteroideae</taxon>
        <taxon>Anthemideae</taxon>
        <taxon>Anthemidinae</taxon>
        <taxon>Tanacetum</taxon>
    </lineage>
</organism>
<proteinExistence type="predicted"/>
<evidence type="ECO:0000313" key="2">
    <source>
        <dbReference type="EMBL" id="GFA93432.1"/>
    </source>
</evidence>
<protein>
    <submittedName>
        <fullName evidence="2">C2 calcium-dependent membrane targeting</fullName>
    </submittedName>
</protein>
<gene>
    <name evidence="2" type="ORF">Tci_665404</name>
</gene>
<sequence length="182" mass="20675">SICNEFNVGQKIPPTSFWTTELLKEREYEEINARGIGKGELQGPFIKEDDPMPKDEDQYCPSLHYKNRGSEGKSCFDLNGDSNDEPQQVVKEFESSKKGNDFERPNFSLGVTQNFQMVLSLETPVTDRNTRVLGSAHQLEPIKAMSLSMCKPVLKEEDMVHGRGKRKYTKSQATRVKEKLKG</sequence>
<evidence type="ECO:0000256" key="1">
    <source>
        <dbReference type="SAM" id="MobiDB-lite"/>
    </source>
</evidence>
<dbReference type="AlphaFoldDB" id="A0A699KHG8"/>
<feature type="non-terminal residue" evidence="2">
    <location>
        <position position="1"/>
    </location>
</feature>